<protein>
    <recommendedName>
        <fullName evidence="3">Lipoprotein</fullName>
    </recommendedName>
</protein>
<dbReference type="EMBL" id="JBHLTM010000088">
    <property type="protein sequence ID" value="MFC0687569.1"/>
    <property type="molecule type" value="Genomic_DNA"/>
</dbReference>
<evidence type="ECO:0008006" key="3">
    <source>
        <dbReference type="Google" id="ProtNLM"/>
    </source>
</evidence>
<dbReference type="Proteomes" id="UP001589858">
    <property type="component" value="Unassembled WGS sequence"/>
</dbReference>
<proteinExistence type="predicted"/>
<name>A0ABV6SEB4_9SPHN</name>
<evidence type="ECO:0000313" key="1">
    <source>
        <dbReference type="EMBL" id="MFC0687569.1"/>
    </source>
</evidence>
<accession>A0ABV6SEB4</accession>
<comment type="caution">
    <text evidence="1">The sequence shown here is derived from an EMBL/GenBank/DDBJ whole genome shotgun (WGS) entry which is preliminary data.</text>
</comment>
<reference evidence="1 2" key="1">
    <citation type="submission" date="2024-09" db="EMBL/GenBank/DDBJ databases">
        <authorList>
            <person name="Sun Q."/>
            <person name="Mori K."/>
        </authorList>
    </citation>
    <scope>NUCLEOTIDE SEQUENCE [LARGE SCALE GENOMIC DNA]</scope>
    <source>
        <strain evidence="1 2">CICC 11035S</strain>
    </source>
</reference>
<gene>
    <name evidence="1" type="ORF">ACFFF8_23545</name>
</gene>
<keyword evidence="2" id="KW-1185">Reference proteome</keyword>
<organism evidence="1 2">
    <name type="scientific">Novosphingobium clariflavum</name>
    <dbReference type="NCBI Taxonomy" id="2029884"/>
    <lineage>
        <taxon>Bacteria</taxon>
        <taxon>Pseudomonadati</taxon>
        <taxon>Pseudomonadota</taxon>
        <taxon>Alphaproteobacteria</taxon>
        <taxon>Sphingomonadales</taxon>
        <taxon>Sphingomonadaceae</taxon>
        <taxon>Novosphingobium</taxon>
    </lineage>
</organism>
<dbReference type="RefSeq" id="WP_267224230.1">
    <property type="nucleotide sequence ID" value="NZ_JAPCWC010000032.1"/>
</dbReference>
<evidence type="ECO:0000313" key="2">
    <source>
        <dbReference type="Proteomes" id="UP001589858"/>
    </source>
</evidence>
<sequence>MNKATSGIGVIMLATTLVLGGCKKAEQPGAGATGTALGEQIVVDPEVTGGVGEAGNVTLSPASRAPQAVAAARKSAAELSGGLAALPDAIKGSAAELAQAAAQAAQASPAARAARTDCSAKVQYSRDWAKKLPAEFPLYPQGAVQEAAGIDAEGCRLRVVSFGTAVPSEDVIAFYNTLARKGGYSAEYRLDGSDRVLGGRKQGQAYVVYARKQANGVTEVDLVVSGK</sequence>
<dbReference type="PROSITE" id="PS51257">
    <property type="entry name" value="PROKAR_LIPOPROTEIN"/>
    <property type="match status" value="1"/>
</dbReference>